<dbReference type="OrthoDB" id="2446503at2759"/>
<gene>
    <name evidence="5" type="ORF">BGZ70_008772</name>
</gene>
<feature type="compositionally biased region" description="Acidic residues" evidence="3">
    <location>
        <begin position="348"/>
        <end position="360"/>
    </location>
</feature>
<dbReference type="PANTHER" id="PTHR24216:SF65">
    <property type="entry name" value="PAXILLIN-LIKE PROTEIN 1"/>
    <property type="match status" value="1"/>
</dbReference>
<feature type="region of interest" description="Disordered" evidence="3">
    <location>
        <begin position="1456"/>
        <end position="1493"/>
    </location>
</feature>
<feature type="domain" description="Cas12f1-like TNB" evidence="4">
    <location>
        <begin position="1382"/>
        <end position="1443"/>
    </location>
</feature>
<keyword evidence="6" id="KW-1185">Reference proteome</keyword>
<sequence length="1493" mass="166956">MGLHGFFQFLAESNILGQRMSAEETKNHAVELDLFGCYYYLIKHWLVEEDMRNLKRARQLQHFQQQQPNLPRLYLSEDDPCKLMPVPPPASAQPPVVYALHRTLLKNFSPDHTRIHAGDTTATTQKNVGLEDRVKQKNTNLQQLTAAVGQLEGLQKRKRRAAFAADGLPAIRDSDVARIIAGLEELGWQVCACPGESDVCAARHLCAIDAVPASVDSDLFLHSTVDRVLRKVGRSGFFQYAVDDVRRKLKLSELQFLVLGMVSRSDYAKNAPNMGLKRNCKAIQLLKAPALPNGYLRNLTILHRLLQVQALPLCQDNAAESESPLSSLRDVIEVALYYIAQIQDSFESEEAPASEEEDTVMEAAEAESQWKSPEETIASMRSQLTNVMSMLGRQLEAQPLSTVIDNDTAMTIQRSVFHAEALLKEAKNILEQLLKDYKKAVKTNVDTKAGKDGIEKQYEVYLDRLDLVVPMGLDEPSADHAETSELSRPFPKKTYAAHVVDLTKAQGGAPASVSPQPPPGPPSPSPGGSKAKPKQKPKQQPKEPPKRKLSQKQIAAQQAREEKKKEKEAKKLAAKKEKEAKKLEAKKEREAKKLEAKKQREDERKKEKEAKRKAQPLKRSSKKMKYNKSSRGARAAKTGGIIPTPEKAEKDKRKLGEATKTRDTLKKKHGVVTLETGSIRGLLAENVRVAHKLYSQKHNLDGASVTDLDNISGRIEQTLEQVVDFMNNSRRWIHLTIDLLIAMEVKNAEGLGADHESTVLIALIDPKKCQKIVGRIGIYLRMSWDELVALDEELPPREATDQPQQEDVEIEPTEETEDPPEPEDAEMKPTEETEDLPESEDVEMSVADPSEARSPEASETGSPQPSSEDESQRDSDDEGQQDPEAEPEAEPEGQHQQDAAVDPSKDHWHERVALDAVMDMYHSLGLMASDAILPKPPCTVNTVYYTMAREIADEIGQFYCRLEFELLLKVNDFHRRQDVEEREEHSEQKDKIGLWFRRNLMLPKGERFKLYPQVGLQESFVTFSEHGLREVLWARGGETTPLMKRFFGESDDALDLTFHLFVHHTNHARRTMPLHEYMRLSNMPAENLTDGQKRLLVKKFQVATGTFRTNGRVVQALASNTKHKAKKTDKRGAVAAKTSPQQPSKSDEASASQQTATAPKRKSVLDDIPYLHKWLAVPANRTKHFPVRPGNATGTAQISVIGIDLGVVVPCAVAALYAPSQGHEVVNAIVTQRSMYEPSNRFARSLQPSKSKPVNSDNLRYDRPAMVRESFGPVALPSISEYESSIPDRQSNEPEDVVKYAKWLQVHQLALLSFYQSAGFKRKQWANRRAMRAEYEQVLNVVLRTIGLRTGDVQRHTVLDVVVVLGDGQFEGVRGRSSFHEKAAEFLYKKLTALGIPVVKVDEYKTSSVCPRCDAAVRKEMRRVTCTACNVPMHRDSAGAHNIARIGMAHILGQPRPMSLRRPTQSQSAAQPTTAAEVAAQAEQDVEGDFGLD</sequence>
<feature type="compositionally biased region" description="Acidic residues" evidence="3">
    <location>
        <begin position="1484"/>
        <end position="1493"/>
    </location>
</feature>
<feature type="region of interest" description="Disordered" evidence="3">
    <location>
        <begin position="507"/>
        <end position="654"/>
    </location>
</feature>
<dbReference type="EMBL" id="JAAAHY010000066">
    <property type="protein sequence ID" value="KAF9967645.1"/>
    <property type="molecule type" value="Genomic_DNA"/>
</dbReference>
<proteinExistence type="predicted"/>
<feature type="compositionally biased region" description="Acidic residues" evidence="3">
    <location>
        <begin position="867"/>
        <end position="891"/>
    </location>
</feature>
<feature type="compositionally biased region" description="Acidic residues" evidence="3">
    <location>
        <begin position="832"/>
        <end position="843"/>
    </location>
</feature>
<feature type="compositionally biased region" description="Low complexity" evidence="3">
    <location>
        <begin position="1463"/>
        <end position="1483"/>
    </location>
</feature>
<feature type="region of interest" description="Disordered" evidence="3">
    <location>
        <begin position="795"/>
        <end position="906"/>
    </location>
</feature>
<protein>
    <recommendedName>
        <fullName evidence="4">Cas12f1-like TNB domain-containing protein</fullName>
    </recommendedName>
</protein>
<evidence type="ECO:0000256" key="3">
    <source>
        <dbReference type="SAM" id="MobiDB-lite"/>
    </source>
</evidence>
<name>A0A9P6M5V7_MORAP</name>
<feature type="region of interest" description="Disordered" evidence="3">
    <location>
        <begin position="1118"/>
        <end position="1161"/>
    </location>
</feature>
<keyword evidence="1" id="KW-0238">DNA-binding</keyword>
<feature type="compositionally biased region" description="Basic residues" evidence="3">
    <location>
        <begin position="613"/>
        <end position="628"/>
    </location>
</feature>
<dbReference type="GO" id="GO:0003677">
    <property type="term" value="F:DNA binding"/>
    <property type="evidence" value="ECO:0007669"/>
    <property type="project" value="UniProtKB-KW"/>
</dbReference>
<feature type="compositionally biased region" description="Acidic residues" evidence="3">
    <location>
        <begin position="804"/>
        <end position="824"/>
    </location>
</feature>
<evidence type="ECO:0000256" key="2">
    <source>
        <dbReference type="SAM" id="Coils"/>
    </source>
</evidence>
<feature type="compositionally biased region" description="Basic and acidic residues" evidence="3">
    <location>
        <begin position="559"/>
        <end position="612"/>
    </location>
</feature>
<accession>A0A9P6M5V7</accession>
<comment type="caution">
    <text evidence="5">The sequence shown here is derived from an EMBL/GenBank/DDBJ whole genome shotgun (WGS) entry which is preliminary data.</text>
</comment>
<dbReference type="InterPro" id="IPR010095">
    <property type="entry name" value="Cas12f1-like_TNB"/>
</dbReference>
<organism evidence="5 6">
    <name type="scientific">Mortierella alpina</name>
    <name type="common">Oleaginous fungus</name>
    <name type="synonym">Mortierella renispora</name>
    <dbReference type="NCBI Taxonomy" id="64518"/>
    <lineage>
        <taxon>Eukaryota</taxon>
        <taxon>Fungi</taxon>
        <taxon>Fungi incertae sedis</taxon>
        <taxon>Mucoromycota</taxon>
        <taxon>Mortierellomycotina</taxon>
        <taxon>Mortierellomycetes</taxon>
        <taxon>Mortierellales</taxon>
        <taxon>Mortierellaceae</taxon>
        <taxon>Mortierella</taxon>
    </lineage>
</organism>
<dbReference type="Pfam" id="PF07282">
    <property type="entry name" value="Cas12f1-like_TNB"/>
    <property type="match status" value="1"/>
</dbReference>
<keyword evidence="2" id="KW-0175">Coiled coil</keyword>
<evidence type="ECO:0000313" key="6">
    <source>
        <dbReference type="Proteomes" id="UP000738359"/>
    </source>
</evidence>
<reference evidence="5" key="1">
    <citation type="journal article" date="2020" name="Fungal Divers.">
        <title>Resolving the Mortierellaceae phylogeny through synthesis of multi-gene phylogenetics and phylogenomics.</title>
        <authorList>
            <person name="Vandepol N."/>
            <person name="Liber J."/>
            <person name="Desiro A."/>
            <person name="Na H."/>
            <person name="Kennedy M."/>
            <person name="Barry K."/>
            <person name="Grigoriev I.V."/>
            <person name="Miller A.N."/>
            <person name="O'Donnell K."/>
            <person name="Stajich J.E."/>
            <person name="Bonito G."/>
        </authorList>
    </citation>
    <scope>NUCLEOTIDE SEQUENCE</scope>
    <source>
        <strain evidence="5">CK1249</strain>
    </source>
</reference>
<feature type="compositionally biased region" description="Polar residues" evidence="3">
    <location>
        <begin position="1138"/>
        <end position="1157"/>
    </location>
</feature>
<feature type="coiled-coil region" evidence="2">
    <location>
        <begin position="416"/>
        <end position="443"/>
    </location>
</feature>
<evidence type="ECO:0000256" key="1">
    <source>
        <dbReference type="ARBA" id="ARBA00023125"/>
    </source>
</evidence>
<evidence type="ECO:0000313" key="5">
    <source>
        <dbReference type="EMBL" id="KAF9967645.1"/>
    </source>
</evidence>
<dbReference type="PANTHER" id="PTHR24216">
    <property type="entry name" value="PAXILLIN-RELATED"/>
    <property type="match status" value="1"/>
</dbReference>
<feature type="region of interest" description="Disordered" evidence="3">
    <location>
        <begin position="348"/>
        <end position="375"/>
    </location>
</feature>
<evidence type="ECO:0000259" key="4">
    <source>
        <dbReference type="Pfam" id="PF07282"/>
    </source>
</evidence>
<feature type="compositionally biased region" description="Pro residues" evidence="3">
    <location>
        <begin position="515"/>
        <end position="525"/>
    </location>
</feature>
<dbReference type="Proteomes" id="UP000738359">
    <property type="component" value="Unassembled WGS sequence"/>
</dbReference>